<feature type="binding site" evidence="13">
    <location>
        <position position="115"/>
    </location>
    <ligand>
        <name>D-threo-isocitrate</name>
        <dbReference type="ChEBI" id="CHEBI:15562"/>
    </ligand>
</feature>
<dbReference type="SMART" id="SM00116">
    <property type="entry name" value="CBS"/>
    <property type="match status" value="2"/>
</dbReference>
<evidence type="ECO:0000256" key="9">
    <source>
        <dbReference type="ARBA" id="ARBA00023002"/>
    </source>
</evidence>
<proteinExistence type="inferred from homology"/>
<evidence type="ECO:0000313" key="21">
    <source>
        <dbReference type="Proteomes" id="UP000220527"/>
    </source>
</evidence>
<protein>
    <recommendedName>
        <fullName evidence="12">Isocitrate dehydrogenase (NADP(+))</fullName>
        <ecNumber evidence="12">1.1.1.42</ecNumber>
    </recommendedName>
</protein>
<keyword evidence="4" id="KW-0329">Glyoxylate bypass</keyword>
<dbReference type="SUPFAM" id="SSF54631">
    <property type="entry name" value="CBS-domain pair"/>
    <property type="match status" value="1"/>
</dbReference>
<dbReference type="NCBIfam" id="NF005425">
    <property type="entry name" value="PRK07006.1"/>
    <property type="match status" value="1"/>
</dbReference>
<evidence type="ECO:0000256" key="12">
    <source>
        <dbReference type="NCBIfam" id="TIGR00183"/>
    </source>
</evidence>
<comment type="caution">
    <text evidence="20">The sequence shown here is derived from an EMBL/GenBank/DDBJ whole genome shotgun (WGS) entry which is preliminary data.</text>
</comment>
<comment type="catalytic activity">
    <reaction evidence="11">
        <text>D-threo-isocitrate + NADP(+) = 2-oxoglutarate + CO2 + NADPH</text>
        <dbReference type="Rhea" id="RHEA:19629"/>
        <dbReference type="ChEBI" id="CHEBI:15562"/>
        <dbReference type="ChEBI" id="CHEBI:16526"/>
        <dbReference type="ChEBI" id="CHEBI:16810"/>
        <dbReference type="ChEBI" id="CHEBI:57783"/>
        <dbReference type="ChEBI" id="CHEBI:58349"/>
        <dbReference type="EC" id="1.1.1.42"/>
    </reaction>
</comment>
<evidence type="ECO:0000256" key="8">
    <source>
        <dbReference type="ARBA" id="ARBA00022857"/>
    </source>
</evidence>
<evidence type="ECO:0000256" key="3">
    <source>
        <dbReference type="ARBA" id="ARBA00011738"/>
    </source>
</evidence>
<evidence type="ECO:0000256" key="17">
    <source>
        <dbReference type="PIRSR" id="PIRSR604439-5"/>
    </source>
</evidence>
<feature type="domain" description="CBS" evidence="19">
    <location>
        <begin position="484"/>
        <end position="541"/>
    </location>
</feature>
<feature type="binding site" evidence="13">
    <location>
        <position position="111"/>
    </location>
    <ligand>
        <name>D-threo-isocitrate</name>
        <dbReference type="ChEBI" id="CHEBI:15562"/>
    </ligand>
</feature>
<accession>A0A2A6RLN0</accession>
<dbReference type="SMART" id="SM01329">
    <property type="entry name" value="Iso_dh"/>
    <property type="match status" value="1"/>
</dbReference>
<evidence type="ECO:0000256" key="1">
    <source>
        <dbReference type="ARBA" id="ARBA00001936"/>
    </source>
</evidence>
<feature type="binding site" evidence="13">
    <location>
        <position position="149"/>
    </location>
    <ligand>
        <name>D-threo-isocitrate</name>
        <dbReference type="ChEBI" id="CHEBI:15562"/>
    </ligand>
</feature>
<dbReference type="InterPro" id="IPR019818">
    <property type="entry name" value="IsoCit/isopropylmalate_DH_CS"/>
</dbReference>
<dbReference type="InterPro" id="IPR004439">
    <property type="entry name" value="Isocitrate_DH_NADP_dimer_prok"/>
</dbReference>
<feature type="binding site" evidence="14">
    <location>
        <position position="100"/>
    </location>
    <ligand>
        <name>NADP(+)</name>
        <dbReference type="ChEBI" id="CHEBI:58349"/>
    </ligand>
</feature>
<name>A0A2A6RLN0_9CHLR</name>
<feature type="site" description="Critical for catalysis" evidence="16">
    <location>
        <position position="156"/>
    </location>
</feature>
<dbReference type="Gene3D" id="3.10.580.10">
    <property type="entry name" value="CBS-domain"/>
    <property type="match status" value="1"/>
</dbReference>
<evidence type="ECO:0000259" key="19">
    <source>
        <dbReference type="PROSITE" id="PS51371"/>
    </source>
</evidence>
<keyword evidence="7 15" id="KW-0460">Magnesium</keyword>
<feature type="binding site" evidence="13">
    <location>
        <position position="109"/>
    </location>
    <ligand>
        <name>D-threo-isocitrate</name>
        <dbReference type="ChEBI" id="CHEBI:15562"/>
    </ligand>
</feature>
<dbReference type="GO" id="GO:0000287">
    <property type="term" value="F:magnesium ion binding"/>
    <property type="evidence" value="ECO:0007669"/>
    <property type="project" value="InterPro"/>
</dbReference>
<evidence type="ECO:0000256" key="18">
    <source>
        <dbReference type="PROSITE-ProRule" id="PRU00703"/>
    </source>
</evidence>
<dbReference type="PROSITE" id="PS00470">
    <property type="entry name" value="IDH_IMDH"/>
    <property type="match status" value="1"/>
</dbReference>
<evidence type="ECO:0000256" key="4">
    <source>
        <dbReference type="ARBA" id="ARBA00022435"/>
    </source>
</evidence>
<dbReference type="EMBL" id="NQWI01000021">
    <property type="protein sequence ID" value="PDW03768.1"/>
    <property type="molecule type" value="Genomic_DNA"/>
</dbReference>
<dbReference type="GO" id="GO:0004450">
    <property type="term" value="F:isocitrate dehydrogenase (NADP+) activity"/>
    <property type="evidence" value="ECO:0007669"/>
    <property type="project" value="UniProtKB-UniRule"/>
</dbReference>
<feature type="modified residue" description="Phosphoserine" evidence="17">
    <location>
        <position position="109"/>
    </location>
</feature>
<evidence type="ECO:0000313" key="20">
    <source>
        <dbReference type="EMBL" id="PDW03768.1"/>
    </source>
</evidence>
<feature type="modified residue" description="N6-succinyllysine" evidence="17">
    <location>
        <position position="96"/>
    </location>
</feature>
<evidence type="ECO:0000256" key="16">
    <source>
        <dbReference type="PIRSR" id="PIRSR604439-4"/>
    </source>
</evidence>
<comment type="subunit">
    <text evidence="3">Homodimer.</text>
</comment>
<feature type="binding site" evidence="13">
    <location>
        <position position="125"/>
    </location>
    <ligand>
        <name>D-threo-isocitrate</name>
        <dbReference type="ChEBI" id="CHEBI:15562"/>
    </ligand>
</feature>
<dbReference type="SUPFAM" id="SSF53659">
    <property type="entry name" value="Isocitrate/Isopropylmalate dehydrogenase-like"/>
    <property type="match status" value="1"/>
</dbReference>
<dbReference type="NCBIfam" id="TIGR00183">
    <property type="entry name" value="prok_nadp_idh"/>
    <property type="match status" value="1"/>
</dbReference>
<dbReference type="PANTHER" id="PTHR43504">
    <property type="entry name" value="ISOCITRATE DEHYDROGENASE [NADP]"/>
    <property type="match status" value="1"/>
</dbReference>
<evidence type="ECO:0000256" key="6">
    <source>
        <dbReference type="ARBA" id="ARBA00022723"/>
    </source>
</evidence>
<dbReference type="Pfam" id="PF00180">
    <property type="entry name" value="Iso_dh"/>
    <property type="match status" value="1"/>
</dbReference>
<keyword evidence="5" id="KW-0816">Tricarboxylic acid cycle</keyword>
<feature type="site" description="Critical for catalysis" evidence="16">
    <location>
        <position position="247"/>
    </location>
</feature>
<keyword evidence="6" id="KW-0479">Metal-binding</keyword>
<sequence length="603" mass="66260">MPLRTPPAGEIITIKDGSLIVPDRPIIPFVEGDGTGRDIWRASVRVFDAAVAKAYGGKRQIVWHEVLAGEKAFRETDNWLPDETVEDFKRYLVGIKGPLTTPIGGGIRSLNVALRQLLDLYVCLRPVRHFTGVPSPVRNPEKVDMVIFRENTEDIYTGIEYRAGTPEVERILQFFAETYPSDFQKIRFGTVAKTDEFLSMIGAAPEHKVELGIGIKPVSRVGTERLVGAAIQYAINFKRKSVTLVHKGNIQKFTEGAFRDWGYEYAERAFGDYVYTWAQWERTKAAEGEAAANAEQQAALDAGKILIKDAISDIALQQVLTRPDEFDVIATLNLNGDYLSDALAAQVGGIGIAPGGNINYVTGHAIFEATHGTAPKYADLDQVNPGSVILSGDMMLRYMGWIEAADLIIAALERTIGQKMVTYDFARLMQGAKKVKTSEFADAMIANMDRVIGEQLESHHAVGPELVRPVEVTPYPRLSVGALMTRGVVAVSGSAPVSDTTHLMRSRGITSVVVEPDSSGTWGIMTMRDVLKKIVLEERDLAGVTVEAIATRPLITVSPDLTLKECANLMLEQNIRRVVVAQDGEPIGIISETDIFRFVEESR</sequence>
<keyword evidence="21" id="KW-1185">Reference proteome</keyword>
<comment type="cofactor">
    <cofactor evidence="1">
        <name>Mn(2+)</name>
        <dbReference type="ChEBI" id="CHEBI:29035"/>
    </cofactor>
</comment>
<dbReference type="PROSITE" id="PS51371">
    <property type="entry name" value="CBS"/>
    <property type="match status" value="2"/>
</dbReference>
<keyword evidence="8 14" id="KW-0521">NADP</keyword>
<evidence type="ECO:0000256" key="7">
    <source>
        <dbReference type="ARBA" id="ARBA00022842"/>
    </source>
</evidence>
<feature type="binding site" evidence="14">
    <location>
        <position position="423"/>
    </location>
    <ligand>
        <name>NADP(+)</name>
        <dbReference type="ChEBI" id="CHEBI:58349"/>
    </ligand>
</feature>
<evidence type="ECO:0000256" key="2">
    <source>
        <dbReference type="ARBA" id="ARBA00007769"/>
    </source>
</evidence>
<feature type="binding site" evidence="14">
    <location>
        <begin position="371"/>
        <end position="377"/>
    </location>
    <ligand>
        <name>NADP(+)</name>
        <dbReference type="ChEBI" id="CHEBI:58349"/>
    </ligand>
</feature>
<dbReference type="EC" id="1.1.1.42" evidence="12"/>
<dbReference type="InterPro" id="IPR024084">
    <property type="entry name" value="IsoPropMal-DH-like_dom"/>
</dbReference>
<feature type="binding site" evidence="15">
    <location>
        <position position="337"/>
    </location>
    <ligand>
        <name>Mg(2+)</name>
        <dbReference type="ChEBI" id="CHEBI:18420"/>
    </ligand>
</feature>
<dbReference type="GO" id="GO:0051287">
    <property type="term" value="F:NAD binding"/>
    <property type="evidence" value="ECO:0007669"/>
    <property type="project" value="InterPro"/>
</dbReference>
<keyword evidence="9" id="KW-0560">Oxidoreductase</keyword>
<dbReference type="GO" id="GO:0006097">
    <property type="term" value="P:glyoxylate cycle"/>
    <property type="evidence" value="ECO:0007669"/>
    <property type="project" value="UniProtKB-KW"/>
</dbReference>
<feature type="binding site" evidence="14">
    <location>
        <position position="384"/>
    </location>
    <ligand>
        <name>NADP(+)</name>
        <dbReference type="ChEBI" id="CHEBI:58349"/>
    </ligand>
</feature>
<dbReference type="InterPro" id="IPR000644">
    <property type="entry name" value="CBS_dom"/>
</dbReference>
<dbReference type="Pfam" id="PF00571">
    <property type="entry name" value="CBS"/>
    <property type="match status" value="2"/>
</dbReference>
<evidence type="ECO:0000256" key="11">
    <source>
        <dbReference type="ARBA" id="ARBA00023554"/>
    </source>
</evidence>
<keyword evidence="10 15" id="KW-0464">Manganese</keyword>
<evidence type="ECO:0000256" key="10">
    <source>
        <dbReference type="ARBA" id="ARBA00023211"/>
    </source>
</evidence>
<feature type="domain" description="CBS" evidence="19">
    <location>
        <begin position="550"/>
        <end position="603"/>
    </location>
</feature>
<dbReference type="InterPro" id="IPR046342">
    <property type="entry name" value="CBS_dom_sf"/>
</dbReference>
<dbReference type="Proteomes" id="UP000220527">
    <property type="component" value="Unassembled WGS sequence"/>
</dbReference>
<dbReference type="PANTHER" id="PTHR43504:SF1">
    <property type="entry name" value="ISOCITRATE DEHYDROGENASE [NADP]"/>
    <property type="match status" value="1"/>
</dbReference>
<dbReference type="OrthoDB" id="9806254at2"/>
<comment type="cofactor">
    <cofactor evidence="15">
        <name>Mg(2+)</name>
        <dbReference type="ChEBI" id="CHEBI:18420"/>
    </cofactor>
    <cofactor evidence="15">
        <name>Mn(2+)</name>
        <dbReference type="ChEBI" id="CHEBI:29035"/>
    </cofactor>
    <text evidence="15">Binds 1 Mg(2+) or Mn(2+) ion per subunit.</text>
</comment>
<evidence type="ECO:0000256" key="14">
    <source>
        <dbReference type="PIRSR" id="PIRSR604439-2"/>
    </source>
</evidence>
<dbReference type="Gene3D" id="3.40.718.10">
    <property type="entry name" value="Isopropylmalate Dehydrogenase"/>
    <property type="match status" value="1"/>
</dbReference>
<reference evidence="21" key="1">
    <citation type="submission" date="2017-08" db="EMBL/GenBank/DDBJ databases">
        <authorList>
            <person name="Grouzdev D.S."/>
            <person name="Gaisin V.A."/>
            <person name="Rysina M.S."/>
            <person name="Gorlenko V.M."/>
        </authorList>
    </citation>
    <scope>NUCLEOTIDE SEQUENCE [LARGE SCALE GENOMIC DNA]</scope>
    <source>
        <strain evidence="21">Kir15-3F</strain>
    </source>
</reference>
<keyword evidence="18" id="KW-0129">CBS domain</keyword>
<evidence type="ECO:0000256" key="13">
    <source>
        <dbReference type="PIRSR" id="PIRSR604439-1"/>
    </source>
</evidence>
<evidence type="ECO:0000256" key="15">
    <source>
        <dbReference type="PIRSR" id="PIRSR604439-3"/>
    </source>
</evidence>
<evidence type="ECO:0000256" key="5">
    <source>
        <dbReference type="ARBA" id="ARBA00022532"/>
    </source>
</evidence>
<dbReference type="GO" id="GO:0006099">
    <property type="term" value="P:tricarboxylic acid cycle"/>
    <property type="evidence" value="ECO:0007669"/>
    <property type="project" value="UniProtKB-UniRule"/>
</dbReference>
<comment type="similarity">
    <text evidence="2">Belongs to the isocitrate and isopropylmalate dehydrogenases family.</text>
</comment>
<feature type="binding site" evidence="14">
    <location>
        <position position="427"/>
    </location>
    <ligand>
        <name>NADP(+)</name>
        <dbReference type="ChEBI" id="CHEBI:58349"/>
    </ligand>
</feature>
<organism evidence="20 21">
    <name type="scientific">Candidatus Viridilinea mediisalina</name>
    <dbReference type="NCBI Taxonomy" id="2024553"/>
    <lineage>
        <taxon>Bacteria</taxon>
        <taxon>Bacillati</taxon>
        <taxon>Chloroflexota</taxon>
        <taxon>Chloroflexia</taxon>
        <taxon>Chloroflexales</taxon>
        <taxon>Chloroflexineae</taxon>
        <taxon>Oscillochloridaceae</taxon>
        <taxon>Candidatus Viridilinea</taxon>
    </lineage>
</organism>
<gene>
    <name evidence="20" type="ORF">CJ255_06835</name>
</gene>
<dbReference type="AlphaFoldDB" id="A0A2A6RLN0"/>